<evidence type="ECO:0000313" key="2">
    <source>
        <dbReference type="Proteomes" id="UP000324222"/>
    </source>
</evidence>
<evidence type="ECO:0000313" key="1">
    <source>
        <dbReference type="EMBL" id="MPD04828.1"/>
    </source>
</evidence>
<name>A0A5B7KHT9_PORTR</name>
<proteinExistence type="predicted"/>
<reference evidence="1 2" key="1">
    <citation type="submission" date="2019-05" db="EMBL/GenBank/DDBJ databases">
        <title>Another draft genome of Portunus trituberculatus and its Hox gene families provides insights of decapod evolution.</title>
        <authorList>
            <person name="Jeong J.-H."/>
            <person name="Song I."/>
            <person name="Kim S."/>
            <person name="Choi T."/>
            <person name="Kim D."/>
            <person name="Ryu S."/>
            <person name="Kim W."/>
        </authorList>
    </citation>
    <scope>NUCLEOTIDE SEQUENCE [LARGE SCALE GENOMIC DNA]</scope>
    <source>
        <tissue evidence="1">Muscle</tissue>
    </source>
</reference>
<dbReference type="EMBL" id="VSRR010143039">
    <property type="protein sequence ID" value="MPD04828.1"/>
    <property type="molecule type" value="Genomic_DNA"/>
</dbReference>
<dbReference type="AlphaFoldDB" id="A0A5B7KHT9"/>
<dbReference type="Proteomes" id="UP000324222">
    <property type="component" value="Unassembled WGS sequence"/>
</dbReference>
<accession>A0A5B7KHT9</accession>
<sequence length="42" mass="4332">MGSSTARTPGLKGLGTGANKEALRNASFLVYPFYLAPTGCRG</sequence>
<gene>
    <name evidence="1" type="ORF">E2C01_100539</name>
</gene>
<protein>
    <submittedName>
        <fullName evidence="1">Uncharacterized protein</fullName>
    </submittedName>
</protein>
<keyword evidence="2" id="KW-1185">Reference proteome</keyword>
<comment type="caution">
    <text evidence="1">The sequence shown here is derived from an EMBL/GenBank/DDBJ whole genome shotgun (WGS) entry which is preliminary data.</text>
</comment>
<organism evidence="1 2">
    <name type="scientific">Portunus trituberculatus</name>
    <name type="common">Swimming crab</name>
    <name type="synonym">Neptunus trituberculatus</name>
    <dbReference type="NCBI Taxonomy" id="210409"/>
    <lineage>
        <taxon>Eukaryota</taxon>
        <taxon>Metazoa</taxon>
        <taxon>Ecdysozoa</taxon>
        <taxon>Arthropoda</taxon>
        <taxon>Crustacea</taxon>
        <taxon>Multicrustacea</taxon>
        <taxon>Malacostraca</taxon>
        <taxon>Eumalacostraca</taxon>
        <taxon>Eucarida</taxon>
        <taxon>Decapoda</taxon>
        <taxon>Pleocyemata</taxon>
        <taxon>Brachyura</taxon>
        <taxon>Eubrachyura</taxon>
        <taxon>Portunoidea</taxon>
        <taxon>Portunidae</taxon>
        <taxon>Portuninae</taxon>
        <taxon>Portunus</taxon>
    </lineage>
</organism>